<evidence type="ECO:0000256" key="11">
    <source>
        <dbReference type="ARBA" id="ARBA00049091"/>
    </source>
</evidence>
<dbReference type="Proteomes" id="UP001501251">
    <property type="component" value="Unassembled WGS sequence"/>
</dbReference>
<dbReference type="Gene3D" id="3.40.30.10">
    <property type="entry name" value="Glutaredoxin"/>
    <property type="match status" value="1"/>
</dbReference>
<dbReference type="CDD" id="cd02970">
    <property type="entry name" value="PRX_like2"/>
    <property type="match status" value="1"/>
</dbReference>
<evidence type="ECO:0000256" key="6">
    <source>
        <dbReference type="ARBA" id="ARBA00023157"/>
    </source>
</evidence>
<dbReference type="EC" id="1.11.1.24" evidence="2"/>
<name>A0ABP8BN21_9ACTN</name>
<evidence type="ECO:0000259" key="12">
    <source>
        <dbReference type="PROSITE" id="PS51352"/>
    </source>
</evidence>
<dbReference type="InterPro" id="IPR000866">
    <property type="entry name" value="AhpC/TSA"/>
</dbReference>
<evidence type="ECO:0000256" key="5">
    <source>
        <dbReference type="ARBA" id="ARBA00023002"/>
    </source>
</evidence>
<evidence type="ECO:0000256" key="3">
    <source>
        <dbReference type="ARBA" id="ARBA00022559"/>
    </source>
</evidence>
<reference evidence="14" key="1">
    <citation type="journal article" date="2019" name="Int. J. Syst. Evol. Microbiol.">
        <title>The Global Catalogue of Microorganisms (GCM) 10K type strain sequencing project: providing services to taxonomists for standard genome sequencing and annotation.</title>
        <authorList>
            <consortium name="The Broad Institute Genomics Platform"/>
            <consortium name="The Broad Institute Genome Sequencing Center for Infectious Disease"/>
            <person name="Wu L."/>
            <person name="Ma J."/>
        </authorList>
    </citation>
    <scope>NUCLEOTIDE SEQUENCE [LARGE SCALE GENOMIC DNA]</scope>
    <source>
        <strain evidence="14">JCM 17388</strain>
    </source>
</reference>
<keyword evidence="5" id="KW-0560">Oxidoreductase</keyword>
<comment type="similarity">
    <text evidence="9">Belongs to the peroxiredoxin family. BCP/PrxQ subfamily.</text>
</comment>
<comment type="function">
    <text evidence="1">Thiol-specific peroxidase that catalyzes the reduction of hydrogen peroxide and organic hydroperoxides to water and alcohols, respectively. Plays a role in cell protection against oxidative stress by detoxifying peroxides and as sensor of hydrogen peroxide-mediated signaling events.</text>
</comment>
<comment type="caution">
    <text evidence="13">The sequence shown here is derived from an EMBL/GenBank/DDBJ whole genome shotgun (WGS) entry which is preliminary data.</text>
</comment>
<evidence type="ECO:0000256" key="10">
    <source>
        <dbReference type="ARBA" id="ARBA00041373"/>
    </source>
</evidence>
<keyword evidence="7" id="KW-0676">Redox-active center</keyword>
<evidence type="ECO:0000313" key="13">
    <source>
        <dbReference type="EMBL" id="GAA4210761.1"/>
    </source>
</evidence>
<evidence type="ECO:0000256" key="9">
    <source>
        <dbReference type="ARBA" id="ARBA00038489"/>
    </source>
</evidence>
<dbReference type="EMBL" id="BAABAQ010000024">
    <property type="protein sequence ID" value="GAA4210761.1"/>
    <property type="molecule type" value="Genomic_DNA"/>
</dbReference>
<dbReference type="SUPFAM" id="SSF52833">
    <property type="entry name" value="Thioredoxin-like"/>
    <property type="match status" value="1"/>
</dbReference>
<evidence type="ECO:0000256" key="2">
    <source>
        <dbReference type="ARBA" id="ARBA00013017"/>
    </source>
</evidence>
<evidence type="ECO:0000313" key="14">
    <source>
        <dbReference type="Proteomes" id="UP001501251"/>
    </source>
</evidence>
<dbReference type="Pfam" id="PF00578">
    <property type="entry name" value="AhpC-TSA"/>
    <property type="match status" value="1"/>
</dbReference>
<keyword evidence="6" id="KW-1015">Disulfide bond</keyword>
<gene>
    <name evidence="13" type="ORF">GCM10022252_79020</name>
</gene>
<keyword evidence="14" id="KW-1185">Reference proteome</keyword>
<evidence type="ECO:0000256" key="1">
    <source>
        <dbReference type="ARBA" id="ARBA00003330"/>
    </source>
</evidence>
<dbReference type="PROSITE" id="PS51352">
    <property type="entry name" value="THIOREDOXIN_2"/>
    <property type="match status" value="1"/>
</dbReference>
<dbReference type="RefSeq" id="WP_344923477.1">
    <property type="nucleotide sequence ID" value="NZ_BAABAQ010000024.1"/>
</dbReference>
<evidence type="ECO:0000256" key="4">
    <source>
        <dbReference type="ARBA" id="ARBA00022862"/>
    </source>
</evidence>
<dbReference type="InterPro" id="IPR036249">
    <property type="entry name" value="Thioredoxin-like_sf"/>
</dbReference>
<feature type="domain" description="Thioredoxin" evidence="12">
    <location>
        <begin position="47"/>
        <end position="221"/>
    </location>
</feature>
<dbReference type="PANTHER" id="PTHR42801:SF7">
    <property type="entry name" value="SLL1159 PROTEIN"/>
    <property type="match status" value="1"/>
</dbReference>
<protein>
    <recommendedName>
        <fullName evidence="2">thioredoxin-dependent peroxiredoxin</fullName>
        <ecNumber evidence="2">1.11.1.24</ecNumber>
    </recommendedName>
    <alternativeName>
        <fullName evidence="10">Bacterioferritin comigratory protein</fullName>
    </alternativeName>
    <alternativeName>
        <fullName evidence="8">Thioredoxin peroxidase</fullName>
    </alternativeName>
</protein>
<accession>A0ABP8BN21</accession>
<proteinExistence type="inferred from homology"/>
<evidence type="ECO:0000256" key="8">
    <source>
        <dbReference type="ARBA" id="ARBA00032824"/>
    </source>
</evidence>
<dbReference type="InterPro" id="IPR013766">
    <property type="entry name" value="Thioredoxin_domain"/>
</dbReference>
<dbReference type="InterPro" id="IPR050924">
    <property type="entry name" value="Peroxiredoxin_BCP/PrxQ"/>
</dbReference>
<keyword evidence="3" id="KW-0575">Peroxidase</keyword>
<keyword evidence="4" id="KW-0049">Antioxidant</keyword>
<organism evidence="13 14">
    <name type="scientific">Streptosporangium oxazolinicum</name>
    <dbReference type="NCBI Taxonomy" id="909287"/>
    <lineage>
        <taxon>Bacteria</taxon>
        <taxon>Bacillati</taxon>
        <taxon>Actinomycetota</taxon>
        <taxon>Actinomycetes</taxon>
        <taxon>Streptosporangiales</taxon>
        <taxon>Streptosporangiaceae</taxon>
        <taxon>Streptosporangium</taxon>
    </lineage>
</organism>
<evidence type="ECO:0000256" key="7">
    <source>
        <dbReference type="ARBA" id="ARBA00023284"/>
    </source>
</evidence>
<comment type="catalytic activity">
    <reaction evidence="11">
        <text>a hydroperoxide + [thioredoxin]-dithiol = an alcohol + [thioredoxin]-disulfide + H2O</text>
        <dbReference type="Rhea" id="RHEA:62620"/>
        <dbReference type="Rhea" id="RHEA-COMP:10698"/>
        <dbReference type="Rhea" id="RHEA-COMP:10700"/>
        <dbReference type="ChEBI" id="CHEBI:15377"/>
        <dbReference type="ChEBI" id="CHEBI:29950"/>
        <dbReference type="ChEBI" id="CHEBI:30879"/>
        <dbReference type="ChEBI" id="CHEBI:35924"/>
        <dbReference type="ChEBI" id="CHEBI:50058"/>
        <dbReference type="EC" id="1.11.1.24"/>
    </reaction>
</comment>
<sequence>MTSNQTIAEQVVTFNEGMAAQAPAAILGRFAEEQADLDAAGIPAGVTRPGAVMPDGDLLDAYGAATSLTRARDGKPAVVVFYRGAWCPYCNIALRTYQHQVVPALAGKGVELIAVSPQKPDGSLSVKETNELTFTVLSDPGNQLATALGIVTRPTDGARESQTALGIDVAGGNGDGTTDIPMPTTVLVDADGTIRWIDVHPNYTTRTEPQQILDAVTSLRG</sequence>
<dbReference type="PANTHER" id="PTHR42801">
    <property type="entry name" value="THIOREDOXIN-DEPENDENT PEROXIDE REDUCTASE"/>
    <property type="match status" value="1"/>
</dbReference>